<dbReference type="EMBL" id="FPKU01000001">
    <property type="protein sequence ID" value="SFZ80960.1"/>
    <property type="molecule type" value="Genomic_DNA"/>
</dbReference>
<gene>
    <name evidence="2" type="ORF">SAMN02983003_0230</name>
</gene>
<feature type="chain" id="PRO_5012973111" evidence="1">
    <location>
        <begin position="21"/>
        <end position="189"/>
    </location>
</feature>
<dbReference type="Proteomes" id="UP000183447">
    <property type="component" value="Unassembled WGS sequence"/>
</dbReference>
<feature type="signal peptide" evidence="1">
    <location>
        <begin position="1"/>
        <end position="20"/>
    </location>
</feature>
<keyword evidence="1" id="KW-0732">Signal</keyword>
<evidence type="ECO:0000256" key="1">
    <source>
        <dbReference type="SAM" id="SignalP"/>
    </source>
</evidence>
<organism evidence="2 3">
    <name type="scientific">Devosia enhydra</name>
    <dbReference type="NCBI Taxonomy" id="665118"/>
    <lineage>
        <taxon>Bacteria</taxon>
        <taxon>Pseudomonadati</taxon>
        <taxon>Pseudomonadota</taxon>
        <taxon>Alphaproteobacteria</taxon>
        <taxon>Hyphomicrobiales</taxon>
        <taxon>Devosiaceae</taxon>
        <taxon>Devosia</taxon>
    </lineage>
</organism>
<keyword evidence="3" id="KW-1185">Reference proteome</keyword>
<accession>A0A1K2HU47</accession>
<dbReference type="OrthoDB" id="7948649at2"/>
<proteinExistence type="predicted"/>
<name>A0A1K2HU47_9HYPH</name>
<protein>
    <submittedName>
        <fullName evidence="2">Uncharacterized protein</fullName>
    </submittedName>
</protein>
<dbReference type="RefSeq" id="WP_072338582.1">
    <property type="nucleotide sequence ID" value="NZ_FPKU01000001.1"/>
</dbReference>
<evidence type="ECO:0000313" key="2">
    <source>
        <dbReference type="EMBL" id="SFZ80960.1"/>
    </source>
</evidence>
<dbReference type="AlphaFoldDB" id="A0A1K2HU47"/>
<dbReference type="STRING" id="665118.SAMN02983003_0230"/>
<sequence>MRHPIVTVLALIGATGSVFAQEVTVNIDRGVLETRPFTAIYPQSFQQVEDGNEVTVLTLQHNGAPIQCDVMIADGQAEGWTAESALSAFDKGAVETTWREQFPDFTVTESGTRDFQSGPALYYEGEAQQSPLGFPVRIAHAEAADQGRTYIFECLMDLAIAEESETAIAFMIANFSTRADAECCAAPRQ</sequence>
<evidence type="ECO:0000313" key="3">
    <source>
        <dbReference type="Proteomes" id="UP000183447"/>
    </source>
</evidence>
<reference evidence="2 3" key="1">
    <citation type="submission" date="2016-11" db="EMBL/GenBank/DDBJ databases">
        <authorList>
            <person name="Jaros S."/>
            <person name="Januszkiewicz K."/>
            <person name="Wedrychowicz H."/>
        </authorList>
    </citation>
    <scope>NUCLEOTIDE SEQUENCE [LARGE SCALE GENOMIC DNA]</scope>
    <source>
        <strain evidence="2 3">ATCC 23634</strain>
    </source>
</reference>